<dbReference type="Proteomes" id="UP000199306">
    <property type="component" value="Unassembled WGS sequence"/>
</dbReference>
<dbReference type="InterPro" id="IPR046335">
    <property type="entry name" value="LacI/GalR-like_sensor"/>
</dbReference>
<organism evidence="5 6">
    <name type="scientific">Pseudarcicella hirudinis</name>
    <dbReference type="NCBI Taxonomy" id="1079859"/>
    <lineage>
        <taxon>Bacteria</taxon>
        <taxon>Pseudomonadati</taxon>
        <taxon>Bacteroidota</taxon>
        <taxon>Cytophagia</taxon>
        <taxon>Cytophagales</taxon>
        <taxon>Flectobacillaceae</taxon>
        <taxon>Pseudarcicella</taxon>
    </lineage>
</organism>
<dbReference type="GO" id="GO:0000976">
    <property type="term" value="F:transcription cis-regulatory region binding"/>
    <property type="evidence" value="ECO:0007669"/>
    <property type="project" value="TreeGrafter"/>
</dbReference>
<dbReference type="EMBL" id="FOXH01000006">
    <property type="protein sequence ID" value="SFP87585.1"/>
    <property type="molecule type" value="Genomic_DNA"/>
</dbReference>
<evidence type="ECO:0000259" key="4">
    <source>
        <dbReference type="PROSITE" id="PS50932"/>
    </source>
</evidence>
<dbReference type="PANTHER" id="PTHR30146">
    <property type="entry name" value="LACI-RELATED TRANSCRIPTIONAL REPRESSOR"/>
    <property type="match status" value="1"/>
</dbReference>
<sequence length="387" mass="43276">MIKCPKCGKVESIKRAGFLRGKQRFCCKECDYFFIENTESSPVVKQRHQTTIIDIANKIGVSTATVSRALNGHPDVNINTRKAIKELAAELDYQPNLLAQGLHRNETHTIGVIIPDIQRHFFSSVVSGIQKIASDAGYRVMICQSNESHFTETLNVQALVASRVDGLLISHSRETSSFEHIKLQLNKGLPIVHFDRVCEEVQTAKIVQEDFRGSFILIEHLIKQGCKRIAVYAGPEELLISRKRLEGYKAALTQYGIDIAEELIIHGNFKHDDSLLALNKWLQLPEPPDGIFAVHYGNAIEIMVALKEKNVKIPEEIAIVGFGDELIASVIEPGLTTFHQFPFKIGETAASILIDNIIQKENFVPFTQTVQGELKIRKSSCRGIAHE</sequence>
<dbReference type="Gene3D" id="3.40.50.2300">
    <property type="match status" value="2"/>
</dbReference>
<keyword evidence="6" id="KW-1185">Reference proteome</keyword>
<dbReference type="GO" id="GO:0003700">
    <property type="term" value="F:DNA-binding transcription factor activity"/>
    <property type="evidence" value="ECO:0007669"/>
    <property type="project" value="TreeGrafter"/>
</dbReference>
<feature type="domain" description="HTH lacI-type" evidence="4">
    <location>
        <begin position="50"/>
        <end position="104"/>
    </location>
</feature>
<dbReference type="InterPro" id="IPR010982">
    <property type="entry name" value="Lambda_DNA-bd_dom_sf"/>
</dbReference>
<dbReference type="PANTHER" id="PTHR30146:SF109">
    <property type="entry name" value="HTH-TYPE TRANSCRIPTIONAL REGULATOR GALS"/>
    <property type="match status" value="1"/>
</dbReference>
<keyword evidence="3" id="KW-0804">Transcription</keyword>
<dbReference type="OrthoDB" id="833520at2"/>
<keyword evidence="2" id="KW-0238">DNA-binding</keyword>
<name>A0A1I5TWZ0_9BACT</name>
<dbReference type="RefSeq" id="WP_092017510.1">
    <property type="nucleotide sequence ID" value="NZ_FOXH01000006.1"/>
</dbReference>
<dbReference type="InterPro" id="IPR028082">
    <property type="entry name" value="Peripla_BP_I"/>
</dbReference>
<evidence type="ECO:0000256" key="2">
    <source>
        <dbReference type="ARBA" id="ARBA00023125"/>
    </source>
</evidence>
<evidence type="ECO:0000256" key="3">
    <source>
        <dbReference type="ARBA" id="ARBA00023163"/>
    </source>
</evidence>
<reference evidence="5 6" key="1">
    <citation type="submission" date="2016-10" db="EMBL/GenBank/DDBJ databases">
        <authorList>
            <person name="de Groot N.N."/>
        </authorList>
    </citation>
    <scope>NUCLEOTIDE SEQUENCE [LARGE SCALE GENOMIC DNA]</scope>
    <source>
        <strain evidence="6">E92,LMG 26720,CCM 7988</strain>
    </source>
</reference>
<keyword evidence="1" id="KW-0805">Transcription regulation</keyword>
<dbReference type="InterPro" id="IPR000843">
    <property type="entry name" value="HTH_LacI"/>
</dbReference>
<dbReference type="CDD" id="cd01392">
    <property type="entry name" value="HTH_LacI"/>
    <property type="match status" value="1"/>
</dbReference>
<dbReference type="Pfam" id="PF00356">
    <property type="entry name" value="LacI"/>
    <property type="match status" value="1"/>
</dbReference>
<gene>
    <name evidence="5" type="ORF">SAMN04515674_106248</name>
</gene>
<dbReference type="SUPFAM" id="SSF53822">
    <property type="entry name" value="Periplasmic binding protein-like I"/>
    <property type="match status" value="1"/>
</dbReference>
<dbReference type="SMART" id="SM00354">
    <property type="entry name" value="HTH_LACI"/>
    <property type="match status" value="1"/>
</dbReference>
<dbReference type="Gene3D" id="1.10.260.40">
    <property type="entry name" value="lambda repressor-like DNA-binding domains"/>
    <property type="match status" value="1"/>
</dbReference>
<dbReference type="CDD" id="cd06267">
    <property type="entry name" value="PBP1_LacI_sugar_binding-like"/>
    <property type="match status" value="1"/>
</dbReference>
<proteinExistence type="predicted"/>
<evidence type="ECO:0000313" key="5">
    <source>
        <dbReference type="EMBL" id="SFP87585.1"/>
    </source>
</evidence>
<evidence type="ECO:0000313" key="6">
    <source>
        <dbReference type="Proteomes" id="UP000199306"/>
    </source>
</evidence>
<dbReference type="Pfam" id="PF13377">
    <property type="entry name" value="Peripla_BP_3"/>
    <property type="match status" value="1"/>
</dbReference>
<dbReference type="SUPFAM" id="SSF47413">
    <property type="entry name" value="lambda repressor-like DNA-binding domains"/>
    <property type="match status" value="1"/>
</dbReference>
<evidence type="ECO:0000256" key="1">
    <source>
        <dbReference type="ARBA" id="ARBA00023015"/>
    </source>
</evidence>
<accession>A0A1I5TWZ0</accession>
<protein>
    <submittedName>
        <fullName evidence="5">Transcriptional regulator, LacI family</fullName>
    </submittedName>
</protein>
<dbReference type="PROSITE" id="PS50932">
    <property type="entry name" value="HTH_LACI_2"/>
    <property type="match status" value="1"/>
</dbReference>
<dbReference type="AlphaFoldDB" id="A0A1I5TWZ0"/>
<dbReference type="STRING" id="1079859.SAMN04515674_106248"/>